<dbReference type="AlphaFoldDB" id="A0A0A0C264"/>
<accession>A0A0A0C264</accession>
<dbReference type="NCBIfam" id="NF003592">
    <property type="entry name" value="PRK05254.1-5"/>
    <property type="match status" value="1"/>
</dbReference>
<dbReference type="GO" id="GO:0004844">
    <property type="term" value="F:uracil DNA N-glycosylase activity"/>
    <property type="evidence" value="ECO:0007669"/>
    <property type="project" value="UniProtKB-UniRule"/>
</dbReference>
<evidence type="ECO:0000313" key="14">
    <source>
        <dbReference type="Proteomes" id="UP000054314"/>
    </source>
</evidence>
<feature type="active site" description="Proton acceptor" evidence="10 11">
    <location>
        <position position="69"/>
    </location>
</feature>
<protein>
    <recommendedName>
        <fullName evidence="5 10">Uracil-DNA glycosylase</fullName>
        <shortName evidence="10">UDG</shortName>
        <ecNumber evidence="5 10">3.2.2.27</ecNumber>
    </recommendedName>
</protein>
<evidence type="ECO:0000256" key="4">
    <source>
        <dbReference type="ARBA" id="ARBA00008184"/>
    </source>
</evidence>
<dbReference type="RefSeq" id="WP_084136357.1">
    <property type="nucleotide sequence ID" value="NZ_AXCZ01000013.1"/>
</dbReference>
<comment type="caution">
    <text evidence="13">The sequence shown here is derived from an EMBL/GenBank/DDBJ whole genome shotgun (WGS) entry which is preliminary data.</text>
</comment>
<dbReference type="Proteomes" id="UP000054314">
    <property type="component" value="Unassembled WGS sequence"/>
</dbReference>
<evidence type="ECO:0000256" key="3">
    <source>
        <dbReference type="ARBA" id="ARBA00004496"/>
    </source>
</evidence>
<evidence type="ECO:0000256" key="8">
    <source>
        <dbReference type="ARBA" id="ARBA00022801"/>
    </source>
</evidence>
<evidence type="ECO:0000256" key="11">
    <source>
        <dbReference type="PROSITE-ProRule" id="PRU10072"/>
    </source>
</evidence>
<dbReference type="Gene3D" id="3.40.470.10">
    <property type="entry name" value="Uracil-DNA glycosylase-like domain"/>
    <property type="match status" value="1"/>
</dbReference>
<evidence type="ECO:0000256" key="1">
    <source>
        <dbReference type="ARBA" id="ARBA00001400"/>
    </source>
</evidence>
<name>A0A0A0C264_9CELL</name>
<dbReference type="OrthoDB" id="9804372at2"/>
<dbReference type="HAMAP" id="MF_00148">
    <property type="entry name" value="UDG"/>
    <property type="match status" value="1"/>
</dbReference>
<evidence type="ECO:0000256" key="6">
    <source>
        <dbReference type="ARBA" id="ARBA00022490"/>
    </source>
</evidence>
<dbReference type="PANTHER" id="PTHR11264">
    <property type="entry name" value="URACIL-DNA GLYCOSYLASE"/>
    <property type="match status" value="1"/>
</dbReference>
<dbReference type="EC" id="3.2.2.27" evidence="5 10"/>
<evidence type="ECO:0000313" key="13">
    <source>
        <dbReference type="EMBL" id="KGM14097.1"/>
    </source>
</evidence>
<keyword evidence="9 10" id="KW-0234">DNA repair</keyword>
<dbReference type="InterPro" id="IPR005122">
    <property type="entry name" value="Uracil-DNA_glycosylase-like"/>
</dbReference>
<dbReference type="PANTHER" id="PTHR11264:SF0">
    <property type="entry name" value="URACIL-DNA GLYCOSYLASE"/>
    <property type="match status" value="1"/>
</dbReference>
<comment type="function">
    <text evidence="2 10">Excises uracil residues from the DNA which can arise as a result of misincorporation of dUMP residues by DNA polymerase or due to deamination of cytosine.</text>
</comment>
<gene>
    <name evidence="10" type="primary">ung</name>
    <name evidence="13" type="ORF">N869_04750</name>
</gene>
<keyword evidence="7 10" id="KW-0227">DNA damage</keyword>
<evidence type="ECO:0000256" key="10">
    <source>
        <dbReference type="HAMAP-Rule" id="MF_00148"/>
    </source>
</evidence>
<dbReference type="SMART" id="SM00986">
    <property type="entry name" value="UDG"/>
    <property type="match status" value="1"/>
</dbReference>
<evidence type="ECO:0000259" key="12">
    <source>
        <dbReference type="SMART" id="SM00986"/>
    </source>
</evidence>
<comment type="subcellular location">
    <subcellularLocation>
        <location evidence="3 10">Cytoplasm</location>
    </subcellularLocation>
</comment>
<dbReference type="NCBIfam" id="NF003588">
    <property type="entry name" value="PRK05254.1-1"/>
    <property type="match status" value="1"/>
</dbReference>
<dbReference type="InterPro" id="IPR018085">
    <property type="entry name" value="Ura-DNA_Glyclase_AS"/>
</dbReference>
<evidence type="ECO:0000256" key="5">
    <source>
        <dbReference type="ARBA" id="ARBA00012030"/>
    </source>
</evidence>
<keyword evidence="14" id="KW-1185">Reference proteome</keyword>
<comment type="similarity">
    <text evidence="4 10">Belongs to the uracil-DNA glycosylase (UDG) superfamily. UNG family.</text>
</comment>
<dbReference type="Pfam" id="PF03167">
    <property type="entry name" value="UDG"/>
    <property type="match status" value="1"/>
</dbReference>
<sequence length="238" mass="25541">MPEPRPLHQIMAADWAQAMAPVEPRLREIGQRLRAEAAAGHRYLPHNDAILRAFARPLADVRVLLIGQDPYPTPGHAVGLSFSVAPHVRPLPRSLQNIVRELRDDVGGAPPDGDLSGWAEQGVMLLNRTLTVREGAPGSHRDLGWAAITDRAVQALAERGGPLVAVLWGREAGRVRPLLGEVPVVAGVHPSPLSASRGFFGSRPFSRVNTLLQEQGAPPVDWCRPAGAGRHHADVTGA</sequence>
<dbReference type="InterPro" id="IPR036895">
    <property type="entry name" value="Uracil-DNA_glycosylase-like_sf"/>
</dbReference>
<organism evidence="13 14">
    <name type="scientific">Cellulomonas bogoriensis 69B4 = DSM 16987</name>
    <dbReference type="NCBI Taxonomy" id="1386082"/>
    <lineage>
        <taxon>Bacteria</taxon>
        <taxon>Bacillati</taxon>
        <taxon>Actinomycetota</taxon>
        <taxon>Actinomycetes</taxon>
        <taxon>Micrococcales</taxon>
        <taxon>Cellulomonadaceae</taxon>
        <taxon>Cellulomonas</taxon>
    </lineage>
</organism>
<feature type="domain" description="Uracil-DNA glycosylase-like" evidence="12">
    <location>
        <begin position="54"/>
        <end position="212"/>
    </location>
</feature>
<dbReference type="SMART" id="SM00987">
    <property type="entry name" value="UreE_C"/>
    <property type="match status" value="1"/>
</dbReference>
<proteinExistence type="inferred from homology"/>
<evidence type="ECO:0000256" key="9">
    <source>
        <dbReference type="ARBA" id="ARBA00023204"/>
    </source>
</evidence>
<dbReference type="SUPFAM" id="SSF52141">
    <property type="entry name" value="Uracil-DNA glycosylase-like"/>
    <property type="match status" value="1"/>
</dbReference>
<dbReference type="CDD" id="cd10027">
    <property type="entry name" value="UDG-F1-like"/>
    <property type="match status" value="1"/>
</dbReference>
<evidence type="ECO:0000256" key="2">
    <source>
        <dbReference type="ARBA" id="ARBA00002631"/>
    </source>
</evidence>
<keyword evidence="6 10" id="KW-0963">Cytoplasm</keyword>
<dbReference type="PROSITE" id="PS00130">
    <property type="entry name" value="U_DNA_GLYCOSYLASE"/>
    <property type="match status" value="1"/>
</dbReference>
<keyword evidence="8 10" id="KW-0378">Hydrolase</keyword>
<comment type="catalytic activity">
    <reaction evidence="1 10">
        <text>Hydrolyzes single-stranded DNA or mismatched double-stranded DNA and polynucleotides, releasing free uracil.</text>
        <dbReference type="EC" id="3.2.2.27"/>
    </reaction>
</comment>
<dbReference type="GO" id="GO:0005737">
    <property type="term" value="C:cytoplasm"/>
    <property type="evidence" value="ECO:0007669"/>
    <property type="project" value="UniProtKB-SubCell"/>
</dbReference>
<reference evidence="13 14" key="1">
    <citation type="submission" date="2013-08" db="EMBL/GenBank/DDBJ databases">
        <title>Genome sequencing of Cellulomonas bogoriensis 69B4.</title>
        <authorList>
            <person name="Chen F."/>
            <person name="Li Y."/>
            <person name="Wang G."/>
        </authorList>
    </citation>
    <scope>NUCLEOTIDE SEQUENCE [LARGE SCALE GENOMIC DNA]</scope>
    <source>
        <strain evidence="13 14">69B4</strain>
    </source>
</reference>
<dbReference type="InterPro" id="IPR002043">
    <property type="entry name" value="UDG_fam1"/>
</dbReference>
<dbReference type="GO" id="GO:0097510">
    <property type="term" value="P:base-excision repair, AP site formation via deaminated base removal"/>
    <property type="evidence" value="ECO:0007669"/>
    <property type="project" value="TreeGrafter"/>
</dbReference>
<dbReference type="EMBL" id="AXCZ01000013">
    <property type="protein sequence ID" value="KGM14097.1"/>
    <property type="molecule type" value="Genomic_DNA"/>
</dbReference>
<dbReference type="FunFam" id="3.40.470.10:FF:000006">
    <property type="entry name" value="Uracil-DNA glycosylase"/>
    <property type="match status" value="1"/>
</dbReference>
<evidence type="ECO:0000256" key="7">
    <source>
        <dbReference type="ARBA" id="ARBA00022763"/>
    </source>
</evidence>